<evidence type="ECO:0000313" key="3">
    <source>
        <dbReference type="EnsemblMetazoa" id="ADIR006966-PA"/>
    </source>
</evidence>
<keyword evidence="2" id="KW-0732">Signal</keyword>
<evidence type="ECO:0000256" key="2">
    <source>
        <dbReference type="SAM" id="SignalP"/>
    </source>
</evidence>
<evidence type="ECO:0000313" key="4">
    <source>
        <dbReference type="Proteomes" id="UP000075884"/>
    </source>
</evidence>
<feature type="region of interest" description="Disordered" evidence="1">
    <location>
        <begin position="60"/>
        <end position="89"/>
    </location>
</feature>
<dbReference type="EnsemblMetazoa" id="ADIR006966-RA">
    <property type="protein sequence ID" value="ADIR006966-PA"/>
    <property type="gene ID" value="ADIR006966"/>
</dbReference>
<proteinExistence type="predicted"/>
<dbReference type="VEuPathDB" id="VectorBase:ADIR006966"/>
<sequence>MTRPYCLLAVASGCLLLLLPPTLGDRQRGFPTGKARGAAAEESGPPGRIIRTQLAGGFIDDDDANGARNSGTAQRAPPLRKAPVHGTSGPVHTYIKTDKNANFKWGVRHFVGKKYARR</sequence>
<reference evidence="4" key="1">
    <citation type="submission" date="2013-03" db="EMBL/GenBank/DDBJ databases">
        <title>The Genome Sequence of Anopheles dirus WRAIR2.</title>
        <authorList>
            <consortium name="The Broad Institute Genomics Platform"/>
            <person name="Neafsey D.E."/>
            <person name="Walton C."/>
            <person name="Walker B."/>
            <person name="Young S.K."/>
            <person name="Zeng Q."/>
            <person name="Gargeya S."/>
            <person name="Fitzgerald M."/>
            <person name="Haas B."/>
            <person name="Abouelleil A."/>
            <person name="Allen A.W."/>
            <person name="Alvarado L."/>
            <person name="Arachchi H.M."/>
            <person name="Berlin A.M."/>
            <person name="Chapman S.B."/>
            <person name="Gainer-Dewar J."/>
            <person name="Goldberg J."/>
            <person name="Griggs A."/>
            <person name="Gujja S."/>
            <person name="Hansen M."/>
            <person name="Howarth C."/>
            <person name="Imamovic A."/>
            <person name="Ireland A."/>
            <person name="Larimer J."/>
            <person name="McCowan C."/>
            <person name="Murphy C."/>
            <person name="Pearson M."/>
            <person name="Poon T.W."/>
            <person name="Priest M."/>
            <person name="Roberts A."/>
            <person name="Saif S."/>
            <person name="Shea T."/>
            <person name="Sisk P."/>
            <person name="Sykes S."/>
            <person name="Wortman J."/>
            <person name="Nusbaum C."/>
            <person name="Birren B."/>
        </authorList>
    </citation>
    <scope>NUCLEOTIDE SEQUENCE [LARGE SCALE GENOMIC DNA]</scope>
    <source>
        <strain evidence="4">WRAIR2</strain>
    </source>
</reference>
<feature type="signal peptide" evidence="2">
    <location>
        <begin position="1"/>
        <end position="24"/>
    </location>
</feature>
<keyword evidence="4" id="KW-1185">Reference proteome</keyword>
<dbReference type="Proteomes" id="UP000075884">
    <property type="component" value="Unassembled WGS sequence"/>
</dbReference>
<feature type="chain" id="PRO_5008129965" evidence="2">
    <location>
        <begin position="25"/>
        <end position="118"/>
    </location>
</feature>
<accession>A0A182NH43</accession>
<reference evidence="3" key="2">
    <citation type="submission" date="2020-05" db="UniProtKB">
        <authorList>
            <consortium name="EnsemblMetazoa"/>
        </authorList>
    </citation>
    <scope>IDENTIFICATION</scope>
    <source>
        <strain evidence="3">WRAIR2</strain>
    </source>
</reference>
<dbReference type="AlphaFoldDB" id="A0A182NH43"/>
<feature type="region of interest" description="Disordered" evidence="1">
    <location>
        <begin position="27"/>
        <end position="47"/>
    </location>
</feature>
<organism evidence="3 4">
    <name type="scientific">Anopheles dirus</name>
    <dbReference type="NCBI Taxonomy" id="7168"/>
    <lineage>
        <taxon>Eukaryota</taxon>
        <taxon>Metazoa</taxon>
        <taxon>Ecdysozoa</taxon>
        <taxon>Arthropoda</taxon>
        <taxon>Hexapoda</taxon>
        <taxon>Insecta</taxon>
        <taxon>Pterygota</taxon>
        <taxon>Neoptera</taxon>
        <taxon>Endopterygota</taxon>
        <taxon>Diptera</taxon>
        <taxon>Nematocera</taxon>
        <taxon>Culicoidea</taxon>
        <taxon>Culicidae</taxon>
        <taxon>Anophelinae</taxon>
        <taxon>Anopheles</taxon>
    </lineage>
</organism>
<protein>
    <submittedName>
        <fullName evidence="3">Uncharacterized protein</fullName>
    </submittedName>
</protein>
<evidence type="ECO:0000256" key="1">
    <source>
        <dbReference type="SAM" id="MobiDB-lite"/>
    </source>
</evidence>
<name>A0A182NH43_9DIPT</name>